<evidence type="ECO:0000256" key="1">
    <source>
        <dbReference type="SAM" id="MobiDB-lite"/>
    </source>
</evidence>
<dbReference type="EMBL" id="JAPDMZ010000131">
    <property type="protein sequence ID" value="KAK0548656.1"/>
    <property type="molecule type" value="Genomic_DNA"/>
</dbReference>
<accession>A0AAN6GNQ7</accession>
<protein>
    <submittedName>
        <fullName evidence="2">Uncharacterized protein</fullName>
    </submittedName>
</protein>
<comment type="caution">
    <text evidence="2">The sequence shown here is derived from an EMBL/GenBank/DDBJ whole genome shotgun (WGS) entry which is preliminary data.</text>
</comment>
<proteinExistence type="predicted"/>
<keyword evidence="3" id="KW-1185">Reference proteome</keyword>
<dbReference type="Proteomes" id="UP001176517">
    <property type="component" value="Unassembled WGS sequence"/>
</dbReference>
<reference evidence="2" key="1">
    <citation type="journal article" date="2023" name="PhytoFront">
        <title>Draft Genome Resources of Seven Strains of Tilletia horrida, Causal Agent of Kernel Smut of Rice.</title>
        <authorList>
            <person name="Khanal S."/>
            <person name="Antony Babu S."/>
            <person name="Zhou X.G."/>
        </authorList>
    </citation>
    <scope>NUCLEOTIDE SEQUENCE</scope>
    <source>
        <strain evidence="2">TX6</strain>
    </source>
</reference>
<sequence>MSLNHETGVDQYPTQNDIHTPVVPSLPATDDPATGERGPRQAERLKTLSAGMMAWLVNPTSHQTKALTVAQEVEVGLQLRSLLPPANSRCGTCGLSTSHGHDDVCSLVQFRRIARHNCITKLIEVALKRLGGDAMVVREPHLIGDHHRTDLRVSGSAAPRGILTQFDFTFISTSSVDASRVAYTTSKQQLASGKGPWTAAQSALDAILTRKAATKTTLYQQRLALRGISFIPLVFTLEGAAHLSATNTLKHWKSVLPSFPYFFSCFSTFLLRSRAQTYALRQYDDQNVIAA</sequence>
<organism evidence="2 3">
    <name type="scientific">Tilletia horrida</name>
    <dbReference type="NCBI Taxonomy" id="155126"/>
    <lineage>
        <taxon>Eukaryota</taxon>
        <taxon>Fungi</taxon>
        <taxon>Dikarya</taxon>
        <taxon>Basidiomycota</taxon>
        <taxon>Ustilaginomycotina</taxon>
        <taxon>Exobasidiomycetes</taxon>
        <taxon>Tilletiales</taxon>
        <taxon>Tilletiaceae</taxon>
        <taxon>Tilletia</taxon>
    </lineage>
</organism>
<gene>
    <name evidence="2" type="ORF">OC846_004415</name>
</gene>
<name>A0AAN6GNQ7_9BASI</name>
<dbReference type="AlphaFoldDB" id="A0AAN6GNQ7"/>
<feature type="region of interest" description="Disordered" evidence="1">
    <location>
        <begin position="1"/>
        <end position="40"/>
    </location>
</feature>
<evidence type="ECO:0000313" key="3">
    <source>
        <dbReference type="Proteomes" id="UP001176517"/>
    </source>
</evidence>
<evidence type="ECO:0000313" key="2">
    <source>
        <dbReference type="EMBL" id="KAK0548656.1"/>
    </source>
</evidence>